<dbReference type="AlphaFoldDB" id="A0A1H0PYM5"/>
<dbReference type="InterPro" id="IPR019734">
    <property type="entry name" value="TPR_rpt"/>
</dbReference>
<gene>
    <name evidence="1" type="ORF">SAMN04488529_102105</name>
</gene>
<evidence type="ECO:0000313" key="2">
    <source>
        <dbReference type="Proteomes" id="UP000198597"/>
    </source>
</evidence>
<dbReference type="InterPro" id="IPR011990">
    <property type="entry name" value="TPR-like_helical_dom_sf"/>
</dbReference>
<dbReference type="Proteomes" id="UP000198597">
    <property type="component" value="Unassembled WGS sequence"/>
</dbReference>
<dbReference type="PANTHER" id="PTHR11102:SF160">
    <property type="entry name" value="ERAD-ASSOCIATED E3 UBIQUITIN-PROTEIN LIGASE COMPONENT HRD3"/>
    <property type="match status" value="1"/>
</dbReference>
<sequence>MTYKLDYNFLRLEYKDLYNAIIEIEEETDLEVICKSILKLLKDIIEIIYKSNKMILSKDALIGESIKELENKKIVPTEIISILKTFEEEMNFFINQPKELSEGDSNKHISNEDFTKIYEVAVWLVINYGEENYSLFISKLNLKEKVIFSRELQNYKKDKFNREEQDDDIENTNEKQNYEIDEEIDDYELAELVNIGENYYFGRGIDKDVYKARKYFQKAATLGNEYGEVYLGLFYEKGLGGELDIEKAMYWYKKAAIKENAFAQYSMGCIYFNGEGINQNYEYSFNWYKKSAENGFAAAQHALSYLYKMGDGCEESIFKAYYWLEEAAENGFEDSFYVLGESYFEGAYVELNYKKAYKYLSKAAKNQNEKALERLGDMYYSGFYVDEDKKKAFKLYKDSIDLGNTELYYKLGKIYEEEGKYKTAINYYKKGHEKNDVRATQKLGVMYYNGDLVERDVKKSLEYMEIASKGKEPHSLYVMGVASLNSSKEKAMEYLKEAYKLGSIYAAEALASELLIEVLNDKKVDEKELLKYIKKAMDGDLEDGIYYYGLVNAYGIGMKKNNEDAFKYFKIAAEKGCEKAIIKIANWYKHGIYVKPNTYEAIKWYKKAAEKFNSEAISSIIEIYEKGIGIEADYKRAFEGVKLLREANIVEGNLRMAYYYMEGIGTEVDIEKAEEIIAETMELDEGQTLKFLGELVESGIYIKGKTKAITYYLQAIESGCSEAKYNIEYYLYKNNNGIKYDEIYECPLQIGKEFYLKSIKIFNAGKERENTMEIEKGIRELKRSVKKGFYLAIFEIIKYYETEEPTRENLINLSKYKEKAVYYNI</sequence>
<accession>A0A1H0PYM5</accession>
<organism evidence="1 2">
    <name type="scientific">Clostridium gasigenes</name>
    <dbReference type="NCBI Taxonomy" id="94869"/>
    <lineage>
        <taxon>Bacteria</taxon>
        <taxon>Bacillati</taxon>
        <taxon>Bacillota</taxon>
        <taxon>Clostridia</taxon>
        <taxon>Eubacteriales</taxon>
        <taxon>Clostridiaceae</taxon>
        <taxon>Clostridium</taxon>
    </lineage>
</organism>
<reference evidence="1 2" key="1">
    <citation type="submission" date="2016-10" db="EMBL/GenBank/DDBJ databases">
        <authorList>
            <person name="de Groot N.N."/>
        </authorList>
    </citation>
    <scope>NUCLEOTIDE SEQUENCE [LARGE SCALE GENOMIC DNA]</scope>
    <source>
        <strain evidence="1 2">DSM 12272</strain>
    </source>
</reference>
<dbReference type="InterPro" id="IPR006597">
    <property type="entry name" value="Sel1-like"/>
</dbReference>
<dbReference type="EMBL" id="FNJM01000002">
    <property type="protein sequence ID" value="SDP09529.1"/>
    <property type="molecule type" value="Genomic_DNA"/>
</dbReference>
<keyword evidence="2" id="KW-1185">Reference proteome</keyword>
<name>A0A1H0PYM5_9CLOT</name>
<dbReference type="Gene3D" id="1.25.40.10">
    <property type="entry name" value="Tetratricopeptide repeat domain"/>
    <property type="match status" value="4"/>
</dbReference>
<dbReference type="PROSITE" id="PS50005">
    <property type="entry name" value="TPR"/>
    <property type="match status" value="1"/>
</dbReference>
<dbReference type="RefSeq" id="WP_089966758.1">
    <property type="nucleotide sequence ID" value="NZ_FNJM01000002.1"/>
</dbReference>
<dbReference type="Pfam" id="PF08238">
    <property type="entry name" value="Sel1"/>
    <property type="match status" value="13"/>
</dbReference>
<dbReference type="SUPFAM" id="SSF81901">
    <property type="entry name" value="HCP-like"/>
    <property type="match status" value="3"/>
</dbReference>
<dbReference type="OrthoDB" id="7056571at2"/>
<dbReference type="InterPro" id="IPR050767">
    <property type="entry name" value="Sel1_AlgK"/>
</dbReference>
<proteinExistence type="predicted"/>
<protein>
    <submittedName>
        <fullName evidence="1">Sel1 repeat-containing protein</fullName>
    </submittedName>
</protein>
<dbReference type="STRING" id="94869.SAMN04488529_102105"/>
<dbReference type="SMART" id="SM00028">
    <property type="entry name" value="TPR"/>
    <property type="match status" value="1"/>
</dbReference>
<dbReference type="SMART" id="SM00671">
    <property type="entry name" value="SEL1"/>
    <property type="match status" value="13"/>
</dbReference>
<dbReference type="PANTHER" id="PTHR11102">
    <property type="entry name" value="SEL-1-LIKE PROTEIN"/>
    <property type="match status" value="1"/>
</dbReference>
<evidence type="ECO:0000313" key="1">
    <source>
        <dbReference type="EMBL" id="SDP09529.1"/>
    </source>
</evidence>